<dbReference type="Proteomes" id="UP000249688">
    <property type="component" value="Unassembled WGS sequence"/>
</dbReference>
<dbReference type="InterPro" id="IPR000835">
    <property type="entry name" value="HTH_MarR-typ"/>
</dbReference>
<dbReference type="InterPro" id="IPR036388">
    <property type="entry name" value="WH-like_DNA-bd_sf"/>
</dbReference>
<evidence type="ECO:0000259" key="1">
    <source>
        <dbReference type="PROSITE" id="PS50995"/>
    </source>
</evidence>
<name>A0A2W7IS99_9PROT</name>
<dbReference type="AlphaFoldDB" id="A0A2W7IS99"/>
<dbReference type="EMBL" id="QKYU01000002">
    <property type="protein sequence ID" value="PZW50496.1"/>
    <property type="molecule type" value="Genomic_DNA"/>
</dbReference>
<dbReference type="PANTHER" id="PTHR33164:SF95">
    <property type="entry name" value="TRANSCRIPTIONAL REGULATOR"/>
    <property type="match status" value="1"/>
</dbReference>
<protein>
    <submittedName>
        <fullName evidence="2">MarR family transcriptional regulator</fullName>
    </submittedName>
</protein>
<accession>A0A2W7IS99</accession>
<dbReference type="SUPFAM" id="SSF46785">
    <property type="entry name" value="Winged helix' DNA-binding domain"/>
    <property type="match status" value="1"/>
</dbReference>
<keyword evidence="3" id="KW-1185">Reference proteome</keyword>
<dbReference type="Pfam" id="PF12802">
    <property type="entry name" value="MarR_2"/>
    <property type="match status" value="1"/>
</dbReference>
<dbReference type="PANTHER" id="PTHR33164">
    <property type="entry name" value="TRANSCRIPTIONAL REGULATOR, MARR FAMILY"/>
    <property type="match status" value="1"/>
</dbReference>
<evidence type="ECO:0000313" key="2">
    <source>
        <dbReference type="EMBL" id="PZW50496.1"/>
    </source>
</evidence>
<sequence>MERPGVLIRRLHQVHSAMFQEECAGFGVTPVQYSLLTLLAGAPGLEQGAAAIGLRLDRFTTADVVRRLEAAGLLRTERGQDRRAKMLFLTTHGIEVFTAMQACVDRAHSRLVEPLPERRRGPFLRVLRELVTRHGMVGDPPPKVR</sequence>
<organism evidence="2 3">
    <name type="scientific">Humitalea rosea</name>
    <dbReference type="NCBI Taxonomy" id="990373"/>
    <lineage>
        <taxon>Bacteria</taxon>
        <taxon>Pseudomonadati</taxon>
        <taxon>Pseudomonadota</taxon>
        <taxon>Alphaproteobacteria</taxon>
        <taxon>Acetobacterales</taxon>
        <taxon>Roseomonadaceae</taxon>
        <taxon>Humitalea</taxon>
    </lineage>
</organism>
<evidence type="ECO:0000313" key="3">
    <source>
        <dbReference type="Proteomes" id="UP000249688"/>
    </source>
</evidence>
<comment type="caution">
    <text evidence="2">The sequence shown here is derived from an EMBL/GenBank/DDBJ whole genome shotgun (WGS) entry which is preliminary data.</text>
</comment>
<gene>
    <name evidence="2" type="ORF">C8P66_102184</name>
</gene>
<dbReference type="InterPro" id="IPR039422">
    <property type="entry name" value="MarR/SlyA-like"/>
</dbReference>
<dbReference type="GO" id="GO:0003700">
    <property type="term" value="F:DNA-binding transcription factor activity"/>
    <property type="evidence" value="ECO:0007669"/>
    <property type="project" value="InterPro"/>
</dbReference>
<dbReference type="InterPro" id="IPR036390">
    <property type="entry name" value="WH_DNA-bd_sf"/>
</dbReference>
<dbReference type="Gene3D" id="1.10.10.10">
    <property type="entry name" value="Winged helix-like DNA-binding domain superfamily/Winged helix DNA-binding domain"/>
    <property type="match status" value="1"/>
</dbReference>
<dbReference type="SMART" id="SM00347">
    <property type="entry name" value="HTH_MARR"/>
    <property type="match status" value="1"/>
</dbReference>
<dbReference type="PROSITE" id="PS50995">
    <property type="entry name" value="HTH_MARR_2"/>
    <property type="match status" value="1"/>
</dbReference>
<dbReference type="GO" id="GO:0006950">
    <property type="term" value="P:response to stress"/>
    <property type="evidence" value="ECO:0007669"/>
    <property type="project" value="TreeGrafter"/>
</dbReference>
<reference evidence="2 3" key="1">
    <citation type="submission" date="2018-06" db="EMBL/GenBank/DDBJ databases">
        <title>Genomic Encyclopedia of Archaeal and Bacterial Type Strains, Phase II (KMG-II): from individual species to whole genera.</title>
        <authorList>
            <person name="Goeker M."/>
        </authorList>
    </citation>
    <scope>NUCLEOTIDE SEQUENCE [LARGE SCALE GENOMIC DNA]</scope>
    <source>
        <strain evidence="2 3">DSM 24525</strain>
    </source>
</reference>
<proteinExistence type="predicted"/>
<feature type="domain" description="HTH marR-type" evidence="1">
    <location>
        <begin position="4"/>
        <end position="132"/>
    </location>
</feature>